<gene>
    <name evidence="1" type="ORF">PC9H_005694</name>
</gene>
<dbReference type="RefSeq" id="XP_036633756.1">
    <property type="nucleotide sequence ID" value="XM_036775254.1"/>
</dbReference>
<dbReference type="Proteomes" id="UP000623687">
    <property type="component" value="Unassembled WGS sequence"/>
</dbReference>
<sequence length="75" mass="8320">MPLLTNTSITGSDVFSDEQFGQLHKRLLAAMQAASVKCANADIEVIKTDIKNIADMMDENHERDGHTQQRFSEVG</sequence>
<proteinExistence type="predicted"/>
<accession>A0A8H7A0E0</accession>
<evidence type="ECO:0000313" key="2">
    <source>
        <dbReference type="Proteomes" id="UP000623687"/>
    </source>
</evidence>
<protein>
    <submittedName>
        <fullName evidence="1">Uncharacterized protein</fullName>
    </submittedName>
</protein>
<dbReference type="EMBL" id="JACETU010000003">
    <property type="protein sequence ID" value="KAF7433729.1"/>
    <property type="molecule type" value="Genomic_DNA"/>
</dbReference>
<evidence type="ECO:0000313" key="1">
    <source>
        <dbReference type="EMBL" id="KAF7433729.1"/>
    </source>
</evidence>
<organism evidence="1 2">
    <name type="scientific">Pleurotus ostreatus</name>
    <name type="common">Oyster mushroom</name>
    <name type="synonym">White-rot fungus</name>
    <dbReference type="NCBI Taxonomy" id="5322"/>
    <lineage>
        <taxon>Eukaryota</taxon>
        <taxon>Fungi</taxon>
        <taxon>Dikarya</taxon>
        <taxon>Basidiomycota</taxon>
        <taxon>Agaricomycotina</taxon>
        <taxon>Agaricomycetes</taxon>
        <taxon>Agaricomycetidae</taxon>
        <taxon>Agaricales</taxon>
        <taxon>Pleurotineae</taxon>
        <taxon>Pleurotaceae</taxon>
        <taxon>Pleurotus</taxon>
    </lineage>
</organism>
<name>A0A8H7A0E0_PLEOS</name>
<dbReference type="VEuPathDB" id="FungiDB:PC9H_005694"/>
<comment type="caution">
    <text evidence="1">The sequence shown here is derived from an EMBL/GenBank/DDBJ whole genome shotgun (WGS) entry which is preliminary data.</text>
</comment>
<dbReference type="AlphaFoldDB" id="A0A8H7A0E0"/>
<dbReference type="GeneID" id="59375512"/>
<keyword evidence="2" id="KW-1185">Reference proteome</keyword>
<reference evidence="1" key="1">
    <citation type="submission" date="2019-07" db="EMBL/GenBank/DDBJ databases">
        <authorList>
            <person name="Palmer J.M."/>
        </authorList>
    </citation>
    <scope>NUCLEOTIDE SEQUENCE</scope>
    <source>
        <strain evidence="1">PC9</strain>
    </source>
</reference>